<organism evidence="1 2">
    <name type="scientific">Phyllosticta citrichinensis</name>
    <dbReference type="NCBI Taxonomy" id="1130410"/>
    <lineage>
        <taxon>Eukaryota</taxon>
        <taxon>Fungi</taxon>
        <taxon>Dikarya</taxon>
        <taxon>Ascomycota</taxon>
        <taxon>Pezizomycotina</taxon>
        <taxon>Dothideomycetes</taxon>
        <taxon>Dothideomycetes incertae sedis</taxon>
        <taxon>Botryosphaeriales</taxon>
        <taxon>Phyllostictaceae</taxon>
        <taxon>Phyllosticta</taxon>
    </lineage>
</organism>
<sequence>MSPLGCHGSLMSVSSVASTEPLACAVPAYERSSWASLVQPLPSNAVWGTRKKSLWDRGAGLVKGMSGVAINRLQTTSPVEPALGPSAHPSKVAAALSSLIDVNITSQPQMVCHVGDGLRHRGLHNLHAQVLFISNAFADVYTSV</sequence>
<dbReference type="Proteomes" id="UP001456524">
    <property type="component" value="Unassembled WGS sequence"/>
</dbReference>
<reference evidence="1 2" key="1">
    <citation type="journal article" date="2022" name="G3 (Bethesda)">
        <title>Enemy or ally: a genomic approach to elucidate the lifestyle of Phyllosticta citrichinaensis.</title>
        <authorList>
            <person name="Buijs V.A."/>
            <person name="Groenewald J.Z."/>
            <person name="Haridas S."/>
            <person name="LaButti K.M."/>
            <person name="Lipzen A."/>
            <person name="Martin F.M."/>
            <person name="Barry K."/>
            <person name="Grigoriev I.V."/>
            <person name="Crous P.W."/>
            <person name="Seidl M.F."/>
        </authorList>
    </citation>
    <scope>NUCLEOTIDE SEQUENCE [LARGE SCALE GENOMIC DNA]</scope>
    <source>
        <strain evidence="1 2">CBS 129764</strain>
    </source>
</reference>
<evidence type="ECO:0000313" key="2">
    <source>
        <dbReference type="Proteomes" id="UP001456524"/>
    </source>
</evidence>
<proteinExistence type="predicted"/>
<dbReference type="EMBL" id="JBBWUH010000007">
    <property type="protein sequence ID" value="KAK8161270.1"/>
    <property type="molecule type" value="Genomic_DNA"/>
</dbReference>
<evidence type="ECO:0000313" key="1">
    <source>
        <dbReference type="EMBL" id="KAK8161270.1"/>
    </source>
</evidence>
<protein>
    <submittedName>
        <fullName evidence="1">Uncharacterized protein</fullName>
    </submittedName>
</protein>
<name>A0ABR1XM65_9PEZI</name>
<accession>A0ABR1XM65</accession>
<gene>
    <name evidence="1" type="ORF">IWX90DRAFT_416351</name>
</gene>
<comment type="caution">
    <text evidence="1">The sequence shown here is derived from an EMBL/GenBank/DDBJ whole genome shotgun (WGS) entry which is preliminary data.</text>
</comment>
<keyword evidence="2" id="KW-1185">Reference proteome</keyword>